<organism evidence="1 2">
    <name type="scientific">Vibrio phage vB_VchM_Kuja</name>
    <dbReference type="NCBI Taxonomy" id="2686437"/>
    <lineage>
        <taxon>Viruses</taxon>
        <taxon>Duplodnaviria</taxon>
        <taxon>Heunggongvirae</taxon>
        <taxon>Uroviricota</taxon>
        <taxon>Caudoviricetes</taxon>
        <taxon>Pantevenvirales</taxon>
        <taxon>Ackermannviridae</taxon>
        <taxon>Kujavirus</taxon>
        <taxon>Kujavirus kuja</taxon>
    </lineage>
</organism>
<reference evidence="1 2" key="1">
    <citation type="submission" date="2019-11" db="EMBL/GenBank/DDBJ databases">
        <title>Characterization of a novel member of the family Ackermannviridae.</title>
        <authorList>
            <person name="Maina A.N."/>
            <person name="Mwaura F.B."/>
            <person name="Jumba M."/>
        </authorList>
    </citation>
    <scope>NUCLEOTIDE SEQUENCE [LARGE SCALE GENOMIC DNA]</scope>
</reference>
<proteinExistence type="predicted"/>
<evidence type="ECO:0000313" key="2">
    <source>
        <dbReference type="Proteomes" id="UP000433471"/>
    </source>
</evidence>
<dbReference type="Proteomes" id="UP000433471">
    <property type="component" value="Segment"/>
</dbReference>
<protein>
    <recommendedName>
        <fullName evidence="3">Holliday junction nuclease RuvC</fullName>
    </recommendedName>
</protein>
<dbReference type="SUPFAM" id="SSF53098">
    <property type="entry name" value="Ribonuclease H-like"/>
    <property type="match status" value="1"/>
</dbReference>
<dbReference type="InterPro" id="IPR012337">
    <property type="entry name" value="RNaseH-like_sf"/>
</dbReference>
<gene>
    <name evidence="1" type="ORF">Kuja_0430</name>
</gene>
<evidence type="ECO:0008006" key="3">
    <source>
        <dbReference type="Google" id="ProtNLM"/>
    </source>
</evidence>
<dbReference type="EMBL" id="MN718199">
    <property type="protein sequence ID" value="QGZ16034.1"/>
    <property type="molecule type" value="Genomic_DNA"/>
</dbReference>
<evidence type="ECO:0000313" key="1">
    <source>
        <dbReference type="EMBL" id="QGZ16034.1"/>
    </source>
</evidence>
<accession>A0A6B9J7N1</accession>
<dbReference type="Gene3D" id="3.30.420.10">
    <property type="entry name" value="Ribonuclease H-like superfamily/Ribonuclease H"/>
    <property type="match status" value="1"/>
</dbReference>
<keyword evidence="2" id="KW-1185">Reference proteome</keyword>
<dbReference type="InterPro" id="IPR036397">
    <property type="entry name" value="RNaseH_sf"/>
</dbReference>
<dbReference type="GO" id="GO:0003676">
    <property type="term" value="F:nucleic acid binding"/>
    <property type="evidence" value="ECO:0007669"/>
    <property type="project" value="InterPro"/>
</dbReference>
<sequence length="191" mass="21274">MAIVAGLDLSINSPAICVWNTEHPHKFENIRFYNYGKIKRLNGTYAKGNVNILVQEPYATEEERFRKVANWVKAVIVSEGVTDVSLEGYSMGSKTNNICQTAECCSLTKQNLDLLGIPFEIIPPTTAKKYFTGAGNAEKPEIIKAFTDIMGFDLVKHLDIQTKVPKPVDDLADAYSILRNHSIIKKHMGEA</sequence>
<name>A0A6B9J7N1_9CAUD</name>